<organism evidence="1 2">
    <name type="scientific">Rosa chinensis</name>
    <name type="common">China rose</name>
    <dbReference type="NCBI Taxonomy" id="74649"/>
    <lineage>
        <taxon>Eukaryota</taxon>
        <taxon>Viridiplantae</taxon>
        <taxon>Streptophyta</taxon>
        <taxon>Embryophyta</taxon>
        <taxon>Tracheophyta</taxon>
        <taxon>Spermatophyta</taxon>
        <taxon>Magnoliopsida</taxon>
        <taxon>eudicotyledons</taxon>
        <taxon>Gunneridae</taxon>
        <taxon>Pentapetalae</taxon>
        <taxon>rosids</taxon>
        <taxon>fabids</taxon>
        <taxon>Rosales</taxon>
        <taxon>Rosaceae</taxon>
        <taxon>Rosoideae</taxon>
        <taxon>Rosoideae incertae sedis</taxon>
        <taxon>Rosa</taxon>
    </lineage>
</organism>
<dbReference type="Gramene" id="PRQ59245">
    <property type="protein sequence ID" value="PRQ59245"/>
    <property type="gene ID" value="RchiOBHm_Chr1g0368081"/>
</dbReference>
<proteinExistence type="predicted"/>
<dbReference type="AlphaFoldDB" id="A0A2P6SKN3"/>
<keyword evidence="2" id="KW-1185">Reference proteome</keyword>
<comment type="caution">
    <text evidence="1">The sequence shown here is derived from an EMBL/GenBank/DDBJ whole genome shotgun (WGS) entry which is preliminary data.</text>
</comment>
<name>A0A2P6SKN3_ROSCH</name>
<dbReference type="EMBL" id="PDCK01000039">
    <property type="protein sequence ID" value="PRQ59245.1"/>
    <property type="molecule type" value="Genomic_DNA"/>
</dbReference>
<sequence length="43" mass="5088">MVRSDNYFGKNKIKWFCYGYPGTDSVSVSSGRFPKFRKWFGQD</sequence>
<protein>
    <submittedName>
        <fullName evidence="1">Uncharacterized protein</fullName>
    </submittedName>
</protein>
<reference evidence="1 2" key="1">
    <citation type="journal article" date="2018" name="Nat. Genet.">
        <title>The Rosa genome provides new insights in the design of modern roses.</title>
        <authorList>
            <person name="Bendahmane M."/>
        </authorList>
    </citation>
    <scope>NUCLEOTIDE SEQUENCE [LARGE SCALE GENOMIC DNA]</scope>
    <source>
        <strain evidence="2">cv. Old Blush</strain>
    </source>
</reference>
<gene>
    <name evidence="1" type="ORF">RchiOBHm_Chr1g0368081</name>
</gene>
<accession>A0A2P6SKN3</accession>
<evidence type="ECO:0000313" key="2">
    <source>
        <dbReference type="Proteomes" id="UP000238479"/>
    </source>
</evidence>
<evidence type="ECO:0000313" key="1">
    <source>
        <dbReference type="EMBL" id="PRQ59245.1"/>
    </source>
</evidence>
<dbReference type="Proteomes" id="UP000238479">
    <property type="component" value="Chromosome 1"/>
</dbReference>